<feature type="transmembrane region" description="Helical" evidence="1">
    <location>
        <begin position="116"/>
        <end position="138"/>
    </location>
</feature>
<feature type="transmembrane region" description="Helical" evidence="1">
    <location>
        <begin position="12"/>
        <end position="36"/>
    </location>
</feature>
<dbReference type="AlphaFoldDB" id="A0A5M8FVF4"/>
<evidence type="ECO:0000256" key="1">
    <source>
        <dbReference type="SAM" id="Phobius"/>
    </source>
</evidence>
<gene>
    <name evidence="2" type="ORF">F2Q65_00735</name>
</gene>
<feature type="transmembrane region" description="Helical" evidence="1">
    <location>
        <begin position="86"/>
        <end position="104"/>
    </location>
</feature>
<keyword evidence="1" id="KW-0472">Membrane</keyword>
<dbReference type="EMBL" id="VWXX01000001">
    <property type="protein sequence ID" value="KAA6187802.1"/>
    <property type="molecule type" value="Genomic_DNA"/>
</dbReference>
<proteinExistence type="predicted"/>
<comment type="caution">
    <text evidence="2">The sequence shown here is derived from an EMBL/GenBank/DDBJ whole genome shotgun (WGS) entry which is preliminary data.</text>
</comment>
<name>A0A5M8FVF4_9GAMM</name>
<accession>A0A5M8FVF4</accession>
<reference evidence="2 3" key="1">
    <citation type="submission" date="2019-09" db="EMBL/GenBank/DDBJ databases">
        <title>Whole-genome sequence of the purple sulfur bacterium Thiohalocapsa marina DSM 19078.</title>
        <authorList>
            <person name="Kyndt J.A."/>
            <person name="Meyer T.E."/>
        </authorList>
    </citation>
    <scope>NUCLEOTIDE SEQUENCE [LARGE SCALE GENOMIC DNA]</scope>
    <source>
        <strain evidence="2 3">DSM 19078</strain>
    </source>
</reference>
<keyword evidence="1" id="KW-1133">Transmembrane helix</keyword>
<feature type="transmembrane region" description="Helical" evidence="1">
    <location>
        <begin position="177"/>
        <end position="195"/>
    </location>
</feature>
<evidence type="ECO:0000313" key="3">
    <source>
        <dbReference type="Proteomes" id="UP000322981"/>
    </source>
</evidence>
<sequence>MLPPSAELRRFGLGLLLAMPVAMALWWFLLAPYLMLAMEPLVEWTLRLLWPQWGLGLEAKETLWQVNTTLPILEQPLRSAVFGLPWKRFSVAFALFWGLALATPGARPVLRRVRQLLLGSLAGIAPLVILMAVLYFHFELAVLINHRPYLTVQPPPYHVLALPYADWQFHLIGVGRQLALLILPTLGPVAVWAALNQPFLRAVVLSGPSAQIATSLPARASNSLPTTASTASDRADGT</sequence>
<evidence type="ECO:0000313" key="2">
    <source>
        <dbReference type="EMBL" id="KAA6187802.1"/>
    </source>
</evidence>
<dbReference type="InterPro" id="IPR049823">
    <property type="entry name" value="XrtH_assoc"/>
</dbReference>
<dbReference type="RefSeq" id="WP_150089405.1">
    <property type="nucleotide sequence ID" value="NZ_JBFUOH010000011.1"/>
</dbReference>
<keyword evidence="3" id="KW-1185">Reference proteome</keyword>
<organism evidence="2 3">
    <name type="scientific">Thiohalocapsa marina</name>
    <dbReference type="NCBI Taxonomy" id="424902"/>
    <lineage>
        <taxon>Bacteria</taxon>
        <taxon>Pseudomonadati</taxon>
        <taxon>Pseudomonadota</taxon>
        <taxon>Gammaproteobacteria</taxon>
        <taxon>Chromatiales</taxon>
        <taxon>Chromatiaceae</taxon>
        <taxon>Thiohalocapsa</taxon>
    </lineage>
</organism>
<dbReference type="Proteomes" id="UP000322981">
    <property type="component" value="Unassembled WGS sequence"/>
</dbReference>
<dbReference type="NCBIfam" id="NF041730">
    <property type="entry name" value="XrtH_assoc"/>
    <property type="match status" value="1"/>
</dbReference>
<protein>
    <submittedName>
        <fullName evidence="2">Uncharacterized protein</fullName>
    </submittedName>
</protein>
<keyword evidence="1" id="KW-0812">Transmembrane</keyword>